<dbReference type="SUPFAM" id="SSF58104">
    <property type="entry name" value="Methyl-accepting chemotaxis protein (MCP) signaling domain"/>
    <property type="match status" value="2"/>
</dbReference>
<evidence type="ECO:0000313" key="6">
    <source>
        <dbReference type="EMBL" id="PJZ25623.1"/>
    </source>
</evidence>
<keyword evidence="4" id="KW-0472">Membrane</keyword>
<dbReference type="GO" id="GO:0016020">
    <property type="term" value="C:membrane"/>
    <property type="evidence" value="ECO:0007669"/>
    <property type="project" value="InterPro"/>
</dbReference>
<evidence type="ECO:0000256" key="2">
    <source>
        <dbReference type="ARBA" id="ARBA00029447"/>
    </source>
</evidence>
<evidence type="ECO:0000256" key="3">
    <source>
        <dbReference type="PROSITE-ProRule" id="PRU00284"/>
    </source>
</evidence>
<keyword evidence="7" id="KW-1185">Reference proteome</keyword>
<dbReference type="InterPro" id="IPR004090">
    <property type="entry name" value="Chemotax_Me-accpt_rcpt"/>
</dbReference>
<evidence type="ECO:0000259" key="5">
    <source>
        <dbReference type="PROSITE" id="PS50111"/>
    </source>
</evidence>
<comment type="similarity">
    <text evidence="2">Belongs to the methyl-accepting chemotaxis (MCP) protein family.</text>
</comment>
<feature type="transmembrane region" description="Helical" evidence="4">
    <location>
        <begin position="105"/>
        <end position="123"/>
    </location>
</feature>
<gene>
    <name evidence="6" type="ORF">CH357_08165</name>
</gene>
<reference evidence="6 7" key="1">
    <citation type="submission" date="2017-07" db="EMBL/GenBank/DDBJ databases">
        <title>Leptospira spp. isolated from tropical soils.</title>
        <authorList>
            <person name="Thibeaux R."/>
            <person name="Iraola G."/>
            <person name="Ferres I."/>
            <person name="Bierque E."/>
            <person name="Girault D."/>
            <person name="Soupe-Gilbert M.-E."/>
            <person name="Picardeau M."/>
            <person name="Goarant C."/>
        </authorList>
    </citation>
    <scope>NUCLEOTIDE SEQUENCE [LARGE SCALE GENOMIC DNA]</scope>
    <source>
        <strain evidence="6 7">MCA1-C-A1</strain>
    </source>
</reference>
<dbReference type="PANTHER" id="PTHR32089:SF112">
    <property type="entry name" value="LYSOZYME-LIKE PROTEIN-RELATED"/>
    <property type="match status" value="1"/>
</dbReference>
<feature type="transmembrane region" description="Helical" evidence="4">
    <location>
        <begin position="44"/>
        <end position="64"/>
    </location>
</feature>
<dbReference type="Proteomes" id="UP000232196">
    <property type="component" value="Unassembled WGS sequence"/>
</dbReference>
<dbReference type="SMART" id="SM00283">
    <property type="entry name" value="MA"/>
    <property type="match status" value="1"/>
</dbReference>
<feature type="transmembrane region" description="Helical" evidence="4">
    <location>
        <begin position="130"/>
        <end position="150"/>
    </location>
</feature>
<name>A0A2M9XD45_9LEPT</name>
<dbReference type="Gene3D" id="1.10.287.950">
    <property type="entry name" value="Methyl-accepting chemotaxis protein"/>
    <property type="match status" value="1"/>
</dbReference>
<sequence>MNRNLELERQGEVAANYLRIFLTIVFIFGTAFGLVWRSGIQAVLGYYIGGIVAYSFIIFFSIFVMKFFGYKPWLKYATVFMEFIGYAIVQAGYFGTEDQWKPNGILSPANYGIYFLILSGTIFRFNPRFTFITSTVLAVQFTAMAMALTILNPQLLTMGYEGMIRLRSPLVILMGVFLFAFGVTISYATKFVRRLVEEAQSAEERAIRNYTSAKEILQSSETVAEELRKSLIDVEDVARANEDSSRDLASMVEETSATLEEMGASIESIAKMAEQQDEFGDDTSSSIDKWKDQMVRVFEAVSFARSLGEGSAATAIEGEGTVRVALDVFSQFKGTVQEVSKILGVIQDLAGKTNLLSLNAAIEAARAGEAGKGFSVVAEEVSKLADSSSRNAKEIVKQIGALGDASDTSSEKFGELVQAFRELTSGIGSIGEALAQVGDSVDKQKSLSTEVEDKNKHIRDLAKEMKNSTLEQSNGTKQILNGIEYLSKRSMEMSEITEKLRTSLERLKVTSQSLTKTLEATKLH</sequence>
<keyword evidence="4" id="KW-0812">Transmembrane</keyword>
<feature type="transmembrane region" description="Helical" evidence="4">
    <location>
        <begin position="76"/>
        <end position="93"/>
    </location>
</feature>
<dbReference type="OrthoDB" id="313697at2"/>
<evidence type="ECO:0000313" key="7">
    <source>
        <dbReference type="Proteomes" id="UP000232196"/>
    </source>
</evidence>
<dbReference type="PROSITE" id="PS50111">
    <property type="entry name" value="CHEMOTAXIS_TRANSDUC_2"/>
    <property type="match status" value="1"/>
</dbReference>
<organism evidence="6 7">
    <name type="scientific">Leptospira hartskeerlii</name>
    <dbReference type="NCBI Taxonomy" id="2023177"/>
    <lineage>
        <taxon>Bacteria</taxon>
        <taxon>Pseudomonadati</taxon>
        <taxon>Spirochaetota</taxon>
        <taxon>Spirochaetia</taxon>
        <taxon>Leptospirales</taxon>
        <taxon>Leptospiraceae</taxon>
        <taxon>Leptospira</taxon>
    </lineage>
</organism>
<dbReference type="PRINTS" id="PR00260">
    <property type="entry name" value="CHEMTRNSDUCR"/>
</dbReference>
<evidence type="ECO:0000256" key="1">
    <source>
        <dbReference type="ARBA" id="ARBA00023224"/>
    </source>
</evidence>
<feature type="domain" description="Methyl-accepting transducer" evidence="5">
    <location>
        <begin position="223"/>
        <end position="487"/>
    </location>
</feature>
<proteinExistence type="inferred from homology"/>
<dbReference type="PANTHER" id="PTHR32089">
    <property type="entry name" value="METHYL-ACCEPTING CHEMOTAXIS PROTEIN MCPB"/>
    <property type="match status" value="1"/>
</dbReference>
<feature type="transmembrane region" description="Helical" evidence="4">
    <location>
        <begin position="20"/>
        <end position="38"/>
    </location>
</feature>
<dbReference type="AlphaFoldDB" id="A0A2M9XD45"/>
<dbReference type="EMBL" id="NPDN01000004">
    <property type="protein sequence ID" value="PJZ25623.1"/>
    <property type="molecule type" value="Genomic_DNA"/>
</dbReference>
<keyword evidence="1 3" id="KW-0807">Transducer</keyword>
<accession>A0A2M9XD45</accession>
<dbReference type="GO" id="GO:0004888">
    <property type="term" value="F:transmembrane signaling receptor activity"/>
    <property type="evidence" value="ECO:0007669"/>
    <property type="project" value="InterPro"/>
</dbReference>
<dbReference type="RefSeq" id="WP_100706268.1">
    <property type="nucleotide sequence ID" value="NZ_NPDL01000001.1"/>
</dbReference>
<dbReference type="GO" id="GO:0006935">
    <property type="term" value="P:chemotaxis"/>
    <property type="evidence" value="ECO:0007669"/>
    <property type="project" value="InterPro"/>
</dbReference>
<dbReference type="InterPro" id="IPR004089">
    <property type="entry name" value="MCPsignal_dom"/>
</dbReference>
<comment type="caution">
    <text evidence="6">The sequence shown here is derived from an EMBL/GenBank/DDBJ whole genome shotgun (WGS) entry which is preliminary data.</text>
</comment>
<keyword evidence="4" id="KW-1133">Transmembrane helix</keyword>
<feature type="transmembrane region" description="Helical" evidence="4">
    <location>
        <begin position="170"/>
        <end position="188"/>
    </location>
</feature>
<protein>
    <submittedName>
        <fullName evidence="6">Chemotaxis protein</fullName>
    </submittedName>
</protein>
<dbReference type="Pfam" id="PF00015">
    <property type="entry name" value="MCPsignal"/>
    <property type="match status" value="1"/>
</dbReference>
<evidence type="ECO:0000256" key="4">
    <source>
        <dbReference type="SAM" id="Phobius"/>
    </source>
</evidence>
<dbReference type="GO" id="GO:0007165">
    <property type="term" value="P:signal transduction"/>
    <property type="evidence" value="ECO:0007669"/>
    <property type="project" value="UniProtKB-KW"/>
</dbReference>